<sequence length="375" mass="43613">MVSNQQTAARKKLTTPLEWGKAACDSLMTTFDPSELPPDGRWHYHQGVFLESMRQLKEIVGGDDYLTYIKGYVDHNIDENGNFLWNRKELDAIQAGLLLFELDERYKEEDTRYRVAAQKLRRMFPTLNRTSDGGFWHKDGYPYQMWLDGLYMGGVFAMNYAKAYNEPELMDMVLEQERLMRKHTLDHETGLYHHAWDESKVQPWADSETGKSPEFWGRAIGWYGITYNEILDFLPEAHESRAELETALKNLAESLVQYQDEKTGLWYQVVDKTDRSDNWIETSCSALFIYTIARAIRNGHLDESYKEQAIKGYRGLLERMEFNEEGHFIMPEICIGTGVGDYEHYINRPKTANDLHGVGSFVLCSIEMQHLIPEL</sequence>
<dbReference type="Proteomes" id="UP000198860">
    <property type="component" value="Unassembled WGS sequence"/>
</dbReference>
<dbReference type="GO" id="GO:0016787">
    <property type="term" value="F:hydrolase activity"/>
    <property type="evidence" value="ECO:0007669"/>
    <property type="project" value="UniProtKB-KW"/>
</dbReference>
<evidence type="ECO:0000313" key="2">
    <source>
        <dbReference type="EMBL" id="SDO32502.1"/>
    </source>
</evidence>
<evidence type="ECO:0000256" key="1">
    <source>
        <dbReference type="ARBA" id="ARBA00022801"/>
    </source>
</evidence>
<dbReference type="GO" id="GO:0005975">
    <property type="term" value="P:carbohydrate metabolic process"/>
    <property type="evidence" value="ECO:0007669"/>
    <property type="project" value="InterPro"/>
</dbReference>
<organism evidence="2 3">
    <name type="scientific">Halobacillus aidingensis</name>
    <dbReference type="NCBI Taxonomy" id="240303"/>
    <lineage>
        <taxon>Bacteria</taxon>
        <taxon>Bacillati</taxon>
        <taxon>Bacillota</taxon>
        <taxon>Bacilli</taxon>
        <taxon>Bacillales</taxon>
        <taxon>Bacillaceae</taxon>
        <taxon>Halobacillus</taxon>
    </lineage>
</organism>
<dbReference type="SUPFAM" id="SSF48208">
    <property type="entry name" value="Six-hairpin glycosidases"/>
    <property type="match status" value="1"/>
</dbReference>
<protein>
    <submittedName>
        <fullName evidence="2">Unsaturated rhamnogalacturonyl hydrolase</fullName>
    </submittedName>
</protein>
<dbReference type="InterPro" id="IPR052043">
    <property type="entry name" value="PolySaccharide_Degr_Enz"/>
</dbReference>
<accession>A0A1H0IM79</accession>
<dbReference type="OrthoDB" id="6381507at2"/>
<dbReference type="RefSeq" id="WP_089651546.1">
    <property type="nucleotide sequence ID" value="NZ_FNIZ01000004.1"/>
</dbReference>
<dbReference type="InterPro" id="IPR012341">
    <property type="entry name" value="6hp_glycosidase-like_sf"/>
</dbReference>
<name>A0A1H0IM79_HALAD</name>
<dbReference type="PANTHER" id="PTHR33886:SF8">
    <property type="entry name" value="UNSATURATED RHAMNOGALACTURONAN HYDROLASE (EUROFUNG)"/>
    <property type="match status" value="1"/>
</dbReference>
<dbReference type="EMBL" id="FNIZ01000004">
    <property type="protein sequence ID" value="SDO32502.1"/>
    <property type="molecule type" value="Genomic_DNA"/>
</dbReference>
<dbReference type="AlphaFoldDB" id="A0A1H0IM79"/>
<reference evidence="3" key="1">
    <citation type="submission" date="2016-10" db="EMBL/GenBank/DDBJ databases">
        <authorList>
            <person name="Varghese N."/>
            <person name="Submissions S."/>
        </authorList>
    </citation>
    <scope>NUCLEOTIDE SEQUENCE [LARGE SCALE GENOMIC DNA]</scope>
    <source>
        <strain evidence="3">CGMCC 1.3703</strain>
    </source>
</reference>
<dbReference type="InterPro" id="IPR010905">
    <property type="entry name" value="Glyco_hydro_88"/>
</dbReference>
<dbReference type="Gene3D" id="1.50.10.10">
    <property type="match status" value="1"/>
</dbReference>
<dbReference type="InterPro" id="IPR008928">
    <property type="entry name" value="6-hairpin_glycosidase_sf"/>
</dbReference>
<dbReference type="PANTHER" id="PTHR33886">
    <property type="entry name" value="UNSATURATED RHAMNOGALACTURONAN HYDROLASE (EUROFUNG)"/>
    <property type="match status" value="1"/>
</dbReference>
<dbReference type="Pfam" id="PF07470">
    <property type="entry name" value="Glyco_hydro_88"/>
    <property type="match status" value="1"/>
</dbReference>
<evidence type="ECO:0000313" key="3">
    <source>
        <dbReference type="Proteomes" id="UP000198860"/>
    </source>
</evidence>
<dbReference type="STRING" id="240303.SAMN05421677_104130"/>
<proteinExistence type="predicted"/>
<gene>
    <name evidence="2" type="ORF">SAMN05421677_104130</name>
</gene>
<keyword evidence="3" id="KW-1185">Reference proteome</keyword>
<keyword evidence="1 2" id="KW-0378">Hydrolase</keyword>